<accession>A0ABR1UPP1</accession>
<dbReference type="PRINTS" id="PR00081">
    <property type="entry name" value="GDHRDH"/>
</dbReference>
<name>A0ABR1UPP1_9PEZI</name>
<organism evidence="3 4">
    <name type="scientific">Apiospora saccharicola</name>
    <dbReference type="NCBI Taxonomy" id="335842"/>
    <lineage>
        <taxon>Eukaryota</taxon>
        <taxon>Fungi</taxon>
        <taxon>Dikarya</taxon>
        <taxon>Ascomycota</taxon>
        <taxon>Pezizomycotina</taxon>
        <taxon>Sordariomycetes</taxon>
        <taxon>Xylariomycetidae</taxon>
        <taxon>Amphisphaeriales</taxon>
        <taxon>Apiosporaceae</taxon>
        <taxon>Apiospora</taxon>
    </lineage>
</organism>
<evidence type="ECO:0000313" key="4">
    <source>
        <dbReference type="Proteomes" id="UP001446871"/>
    </source>
</evidence>
<keyword evidence="2" id="KW-0560">Oxidoreductase</keyword>
<dbReference type="Gene3D" id="3.40.50.720">
    <property type="entry name" value="NAD(P)-binding Rossmann-like Domain"/>
    <property type="match status" value="1"/>
</dbReference>
<evidence type="ECO:0000256" key="2">
    <source>
        <dbReference type="ARBA" id="ARBA00023002"/>
    </source>
</evidence>
<comment type="similarity">
    <text evidence="1">Belongs to the short-chain dehydrogenases/reductases (SDR) family.</text>
</comment>
<dbReference type="PANTHER" id="PTHR43669">
    <property type="entry name" value="5-KETO-D-GLUCONATE 5-REDUCTASE"/>
    <property type="match status" value="1"/>
</dbReference>
<comment type="caution">
    <text evidence="3">The sequence shown here is derived from an EMBL/GenBank/DDBJ whole genome shotgun (WGS) entry which is preliminary data.</text>
</comment>
<reference evidence="3 4" key="1">
    <citation type="submission" date="2023-01" db="EMBL/GenBank/DDBJ databases">
        <title>Analysis of 21 Apiospora genomes using comparative genomics revels a genus with tremendous synthesis potential of carbohydrate active enzymes and secondary metabolites.</title>
        <authorList>
            <person name="Sorensen T."/>
        </authorList>
    </citation>
    <scope>NUCLEOTIDE SEQUENCE [LARGE SCALE GENOMIC DNA]</scope>
    <source>
        <strain evidence="3 4">CBS 83171</strain>
    </source>
</reference>
<sequence length="267" mass="29418">MPFPYKTVLIIGATSGIGAAMAEKLVTEGSKVIVCGRRQDRIDQFVNRHGSDKASGIKVDITDHGSIDEFVAKCADYLSEYPSLDCVFLNSGVQSSTRLSRPQEFDLANFHHEVNVNFTSIVNLMIKLLPHLQAKPCPTGLIVTGTHLALVPAATMAAYSASKAALTAFVDCCRAQNRHKSTKIIELYPPVVQTELHDWMGVENGRALGMPVNEFTEIAYEELSKGDELVVVGSIATEPREAYMDLVERRRRIFDKLSGAMLSRFEL</sequence>
<protein>
    <submittedName>
        <fullName evidence="3">Oxidoreductase DltE</fullName>
    </submittedName>
</protein>
<proteinExistence type="inferred from homology"/>
<dbReference type="SUPFAM" id="SSF51735">
    <property type="entry name" value="NAD(P)-binding Rossmann-fold domains"/>
    <property type="match status" value="1"/>
</dbReference>
<keyword evidence="4" id="KW-1185">Reference proteome</keyword>
<dbReference type="EMBL" id="JAQQWM010000006">
    <property type="protein sequence ID" value="KAK8060900.1"/>
    <property type="molecule type" value="Genomic_DNA"/>
</dbReference>
<dbReference type="Pfam" id="PF00106">
    <property type="entry name" value="adh_short"/>
    <property type="match status" value="1"/>
</dbReference>
<evidence type="ECO:0000256" key="1">
    <source>
        <dbReference type="ARBA" id="ARBA00006484"/>
    </source>
</evidence>
<evidence type="ECO:0000313" key="3">
    <source>
        <dbReference type="EMBL" id="KAK8060900.1"/>
    </source>
</evidence>
<gene>
    <name evidence="3" type="ORF">PG996_010830</name>
</gene>
<dbReference type="InterPro" id="IPR002347">
    <property type="entry name" value="SDR_fam"/>
</dbReference>
<dbReference type="Proteomes" id="UP001446871">
    <property type="component" value="Unassembled WGS sequence"/>
</dbReference>
<dbReference type="PANTHER" id="PTHR43669:SF15">
    <property type="entry name" value="OXIDOREDUCTASE, SHORT-CHAIN DEHYDROGENASE_REDUCTASE FAMILY (AFU_ORTHOLOGUE AFUA_1G01330)"/>
    <property type="match status" value="1"/>
</dbReference>
<dbReference type="InterPro" id="IPR036291">
    <property type="entry name" value="NAD(P)-bd_dom_sf"/>
</dbReference>